<gene>
    <name evidence="2" type="ORF">EVOR1521_LOCUS6062</name>
</gene>
<dbReference type="EMBL" id="CAUJNA010000447">
    <property type="protein sequence ID" value="CAJ1377200.1"/>
    <property type="molecule type" value="Genomic_DNA"/>
</dbReference>
<evidence type="ECO:0000256" key="1">
    <source>
        <dbReference type="ARBA" id="ARBA00010105"/>
    </source>
</evidence>
<keyword evidence="3" id="KW-1185">Reference proteome</keyword>
<dbReference type="Pfam" id="PF03690">
    <property type="entry name" value="MYG1_exonuc"/>
    <property type="match status" value="1"/>
</dbReference>
<dbReference type="InterPro" id="IPR003226">
    <property type="entry name" value="MYG1_exonuclease"/>
</dbReference>
<sequence length="355" mass="39205">MEAKRSKGPGSVSLESLGARLQATEVLAKKPEGLDAFICTHHGTFHADEVMACVMLKCLDQFQSLPVLRSREAAEIDQATIVVDVGGTYEPEKQRFDHHQKTFTETYSEAYSGIKLSSAGLVFKHFGPAVVEAICGPLDEKSKAAILAKTYDGLIRELDAQDNGVQVADEPRYRFVTNLGSRVGRLNPSWQEPSTPEVENARFKEALLVAAKEFCDIVGGYAAHWLPARSLVNQALEKRQEVHSSGEIMLLTQFCPWQDHLFDLEEEEEANRTPLVKYVIFQDSRGSWRVQAAPKVRGSFELRLKLPDDWCGLRDQELSDKAGIPGCVFVHANGFIGGNSAKEGALAMATKALEQ</sequence>
<organism evidence="2 3">
    <name type="scientific">Effrenium voratum</name>
    <dbReference type="NCBI Taxonomy" id="2562239"/>
    <lineage>
        <taxon>Eukaryota</taxon>
        <taxon>Sar</taxon>
        <taxon>Alveolata</taxon>
        <taxon>Dinophyceae</taxon>
        <taxon>Suessiales</taxon>
        <taxon>Symbiodiniaceae</taxon>
        <taxon>Effrenium</taxon>
    </lineage>
</organism>
<dbReference type="GO" id="GO:0005634">
    <property type="term" value="C:nucleus"/>
    <property type="evidence" value="ECO:0007669"/>
    <property type="project" value="TreeGrafter"/>
</dbReference>
<proteinExistence type="inferred from homology"/>
<dbReference type="PANTHER" id="PTHR11215">
    <property type="entry name" value="METAL DEPENDENT HYDROLASE - RELATED"/>
    <property type="match status" value="1"/>
</dbReference>
<dbReference type="PANTHER" id="PTHR11215:SF1">
    <property type="entry name" value="MYG1 EXONUCLEASE"/>
    <property type="match status" value="1"/>
</dbReference>
<evidence type="ECO:0000313" key="2">
    <source>
        <dbReference type="EMBL" id="CAJ1377200.1"/>
    </source>
</evidence>
<dbReference type="AlphaFoldDB" id="A0AA36HYN1"/>
<name>A0AA36HYN1_9DINO</name>
<dbReference type="GO" id="GO:0005737">
    <property type="term" value="C:cytoplasm"/>
    <property type="evidence" value="ECO:0007669"/>
    <property type="project" value="TreeGrafter"/>
</dbReference>
<comment type="caution">
    <text evidence="2">The sequence shown here is derived from an EMBL/GenBank/DDBJ whole genome shotgun (WGS) entry which is preliminary data.</text>
</comment>
<evidence type="ECO:0000313" key="3">
    <source>
        <dbReference type="Proteomes" id="UP001178507"/>
    </source>
</evidence>
<accession>A0AA36HYN1</accession>
<comment type="similarity">
    <text evidence="1">Belongs to the MYG1 family.</text>
</comment>
<reference evidence="2" key="1">
    <citation type="submission" date="2023-08" db="EMBL/GenBank/DDBJ databases">
        <authorList>
            <person name="Chen Y."/>
            <person name="Shah S."/>
            <person name="Dougan E. K."/>
            <person name="Thang M."/>
            <person name="Chan C."/>
        </authorList>
    </citation>
    <scope>NUCLEOTIDE SEQUENCE</scope>
</reference>
<protein>
    <submittedName>
        <fullName evidence="2">Uncharacterized protein</fullName>
    </submittedName>
</protein>
<dbReference type="Proteomes" id="UP001178507">
    <property type="component" value="Unassembled WGS sequence"/>
</dbReference>